<evidence type="ECO:0000256" key="10">
    <source>
        <dbReference type="ARBA" id="ARBA00022989"/>
    </source>
</evidence>
<dbReference type="eggNOG" id="ENOG502QT6Y">
    <property type="taxonomic scope" value="Eukaryota"/>
</dbReference>
<feature type="compositionally biased region" description="Polar residues" evidence="14">
    <location>
        <begin position="262"/>
        <end position="283"/>
    </location>
</feature>
<dbReference type="RefSeq" id="XP_003017256.1">
    <property type="nucleotide sequence ID" value="XM_003017210.1"/>
</dbReference>
<evidence type="ECO:0000256" key="13">
    <source>
        <dbReference type="ARBA" id="ARBA00031116"/>
    </source>
</evidence>
<dbReference type="OMA" id="WILKGSC"/>
<gene>
    <name evidence="16" type="ORF">ARB_04134</name>
</gene>
<feature type="region of interest" description="Disordered" evidence="14">
    <location>
        <begin position="196"/>
        <end position="222"/>
    </location>
</feature>
<comment type="similarity">
    <text evidence="2">Belongs to the SARAF family.</text>
</comment>
<evidence type="ECO:0000256" key="9">
    <source>
        <dbReference type="ARBA" id="ARBA00022837"/>
    </source>
</evidence>
<keyword evidence="11" id="KW-0406">Ion transport</keyword>
<evidence type="ECO:0000256" key="2">
    <source>
        <dbReference type="ARBA" id="ARBA00006833"/>
    </source>
</evidence>
<keyword evidence="10" id="KW-1133">Transmembrane helix</keyword>
<dbReference type="Pfam" id="PF06682">
    <property type="entry name" value="SARAF"/>
    <property type="match status" value="1"/>
</dbReference>
<dbReference type="OrthoDB" id="20303at2759"/>
<dbReference type="HOGENOM" id="CLU_046802_1_0_1"/>
<evidence type="ECO:0000256" key="6">
    <source>
        <dbReference type="ARBA" id="ARBA00022692"/>
    </source>
</evidence>
<organism evidence="16 17">
    <name type="scientific">Arthroderma benhamiae (strain ATCC MYA-4681 / CBS 112371)</name>
    <name type="common">Trichophyton mentagrophytes</name>
    <dbReference type="NCBI Taxonomy" id="663331"/>
    <lineage>
        <taxon>Eukaryota</taxon>
        <taxon>Fungi</taxon>
        <taxon>Dikarya</taxon>
        <taxon>Ascomycota</taxon>
        <taxon>Pezizomycotina</taxon>
        <taxon>Eurotiomycetes</taxon>
        <taxon>Eurotiomycetidae</taxon>
        <taxon>Onygenales</taxon>
        <taxon>Arthrodermataceae</taxon>
        <taxon>Trichophyton</taxon>
    </lineage>
</organism>
<dbReference type="Proteomes" id="UP000008866">
    <property type="component" value="Unassembled WGS sequence"/>
</dbReference>
<reference evidence="17" key="1">
    <citation type="journal article" date="2011" name="Genome Biol.">
        <title>Comparative and functional genomics provide insights into the pathogenicity of dermatophytic fungi.</title>
        <authorList>
            <person name="Burmester A."/>
            <person name="Shelest E."/>
            <person name="Gloeckner G."/>
            <person name="Heddergott C."/>
            <person name="Schindler S."/>
            <person name="Staib P."/>
            <person name="Heidel A."/>
            <person name="Felder M."/>
            <person name="Petzold A."/>
            <person name="Szafranski K."/>
            <person name="Feuermann M."/>
            <person name="Pedruzzi I."/>
            <person name="Priebe S."/>
            <person name="Groth M."/>
            <person name="Winkler R."/>
            <person name="Li W."/>
            <person name="Kniemeyer O."/>
            <person name="Schroeckh V."/>
            <person name="Hertweck C."/>
            <person name="Hube B."/>
            <person name="White T.C."/>
            <person name="Platzer M."/>
            <person name="Guthke R."/>
            <person name="Heitman J."/>
            <person name="Woestemeyer J."/>
            <person name="Zipfel P.F."/>
            <person name="Monod M."/>
            <person name="Brakhage A.A."/>
        </authorList>
    </citation>
    <scope>NUCLEOTIDE SEQUENCE [LARGE SCALE GENOMIC DNA]</scope>
    <source>
        <strain evidence="17">ATCC MYA-4681 / CBS 112371</strain>
    </source>
</reference>
<dbReference type="PANTHER" id="PTHR15929">
    <property type="entry name" value="STORE-OPERATED CALCIUM ENTRY-ASSOCIATED REGULATORY FACTOR"/>
    <property type="match status" value="1"/>
</dbReference>
<keyword evidence="17" id="KW-1185">Reference proteome</keyword>
<dbReference type="KEGG" id="abe:ARB_04134"/>
<comment type="caution">
    <text evidence="16">The sequence shown here is derived from an EMBL/GenBank/DDBJ whole genome shotgun (WGS) entry which is preliminary data.</text>
</comment>
<keyword evidence="5" id="KW-0109">Calcium transport</keyword>
<dbReference type="GO" id="GO:2001256">
    <property type="term" value="P:regulation of store-operated calcium entry"/>
    <property type="evidence" value="ECO:0007669"/>
    <property type="project" value="InterPro"/>
</dbReference>
<evidence type="ECO:0000313" key="17">
    <source>
        <dbReference type="Proteomes" id="UP000008866"/>
    </source>
</evidence>
<dbReference type="GeneID" id="9522341"/>
<evidence type="ECO:0000256" key="8">
    <source>
        <dbReference type="ARBA" id="ARBA00022824"/>
    </source>
</evidence>
<evidence type="ECO:0000256" key="11">
    <source>
        <dbReference type="ARBA" id="ARBA00023065"/>
    </source>
</evidence>
<protein>
    <recommendedName>
        <fullName evidence="3">Store-operated calcium entry-associated regulatory factor</fullName>
    </recommendedName>
    <alternativeName>
        <fullName evidence="13">Transmembrane protein 66</fullName>
    </alternativeName>
</protein>
<proteinExistence type="inferred from homology"/>
<keyword evidence="12" id="KW-0472">Membrane</keyword>
<keyword evidence="9" id="KW-0106">Calcium</keyword>
<dbReference type="EMBL" id="ABSU01000001">
    <property type="protein sequence ID" value="EFE36611.1"/>
    <property type="molecule type" value="Genomic_DNA"/>
</dbReference>
<name>D4AIN8_ARTBC</name>
<evidence type="ECO:0000256" key="3">
    <source>
        <dbReference type="ARBA" id="ARBA00016584"/>
    </source>
</evidence>
<accession>D4AIN8</accession>
<dbReference type="STRING" id="663331.D4AIN8"/>
<evidence type="ECO:0000256" key="5">
    <source>
        <dbReference type="ARBA" id="ARBA00022568"/>
    </source>
</evidence>
<dbReference type="AlphaFoldDB" id="D4AIN8"/>
<feature type="region of interest" description="Disordered" evidence="14">
    <location>
        <begin position="249"/>
        <end position="292"/>
    </location>
</feature>
<keyword evidence="8" id="KW-0256">Endoplasmic reticulum</keyword>
<dbReference type="GO" id="GO:0005789">
    <property type="term" value="C:endoplasmic reticulum membrane"/>
    <property type="evidence" value="ECO:0007669"/>
    <property type="project" value="UniProtKB-SubCell"/>
</dbReference>
<dbReference type="InterPro" id="IPR009567">
    <property type="entry name" value="SARAF"/>
</dbReference>
<feature type="compositionally biased region" description="Gly residues" evidence="14">
    <location>
        <begin position="196"/>
        <end position="210"/>
    </location>
</feature>
<evidence type="ECO:0000256" key="4">
    <source>
        <dbReference type="ARBA" id="ARBA00022448"/>
    </source>
</evidence>
<comment type="subcellular location">
    <subcellularLocation>
        <location evidence="1">Endoplasmic reticulum membrane</location>
        <topology evidence="1">Single-pass type I membrane protein</topology>
    </subcellularLocation>
</comment>
<keyword evidence="4" id="KW-0813">Transport</keyword>
<feature type="signal peptide" evidence="15">
    <location>
        <begin position="1"/>
        <end position="20"/>
    </location>
</feature>
<keyword evidence="7 15" id="KW-0732">Signal</keyword>
<evidence type="ECO:0000256" key="15">
    <source>
        <dbReference type="SAM" id="SignalP"/>
    </source>
</evidence>
<evidence type="ECO:0000256" key="1">
    <source>
        <dbReference type="ARBA" id="ARBA00004115"/>
    </source>
</evidence>
<dbReference type="GO" id="GO:0006816">
    <property type="term" value="P:calcium ion transport"/>
    <property type="evidence" value="ECO:0007669"/>
    <property type="project" value="UniProtKB-KW"/>
</dbReference>
<keyword evidence="6" id="KW-0812">Transmembrane</keyword>
<evidence type="ECO:0000256" key="12">
    <source>
        <dbReference type="ARBA" id="ARBA00023136"/>
    </source>
</evidence>
<sequence length="292" mass="31610">MFAAVTCLIALSALLQPVASYGNNKSPSRNAVLLSDVQTLTFHANRKTTHRRVSAIPQLNCVGPSKEICSLYKPDVIRCSNEGYDYDENDVQWTCTAQLPPEFKLGGTEVICEGYRNSNDPWILKGSCGVEYRLLLTSMGEKRYGHIPHDRDGYDESIWSTIIRMAVFFGLFMAVVKLLQYCTGIQGQGWGRNGAGGGGGGAGGGGGGWWPPGPPPPYDYQQPRFAKDDWQSWRPGFWTGALGGTAAGYAMGRGSRRGGDNTFRTGSNNAAPGPSFSSSTRESTGFGGTRRR</sequence>
<evidence type="ECO:0000256" key="7">
    <source>
        <dbReference type="ARBA" id="ARBA00022729"/>
    </source>
</evidence>
<feature type="chain" id="PRO_5003053240" description="Store-operated calcium entry-associated regulatory factor" evidence="15">
    <location>
        <begin position="21"/>
        <end position="292"/>
    </location>
</feature>
<evidence type="ECO:0000313" key="16">
    <source>
        <dbReference type="EMBL" id="EFE36611.1"/>
    </source>
</evidence>
<evidence type="ECO:0000256" key="14">
    <source>
        <dbReference type="SAM" id="MobiDB-lite"/>
    </source>
</evidence>
<dbReference type="PANTHER" id="PTHR15929:SF0">
    <property type="entry name" value="STORE-OPERATED CALCIUM ENTRY-ASSOCIATED REGULATORY FACTOR"/>
    <property type="match status" value="1"/>
</dbReference>